<proteinExistence type="predicted"/>
<evidence type="ECO:0000313" key="2">
    <source>
        <dbReference type="EMBL" id="KAJ0978425.1"/>
    </source>
</evidence>
<dbReference type="Proteomes" id="UP001085076">
    <property type="component" value="Miscellaneous, Linkage group lg03"/>
</dbReference>
<protein>
    <submittedName>
        <fullName evidence="2">Uncharacterized protein</fullName>
    </submittedName>
</protein>
<accession>A0A9D5CRE0</accession>
<feature type="compositionally biased region" description="Polar residues" evidence="1">
    <location>
        <begin position="133"/>
        <end position="153"/>
    </location>
</feature>
<feature type="compositionally biased region" description="Low complexity" evidence="1">
    <location>
        <begin position="235"/>
        <end position="282"/>
    </location>
</feature>
<feature type="region of interest" description="Disordered" evidence="1">
    <location>
        <begin position="506"/>
        <end position="531"/>
    </location>
</feature>
<comment type="caution">
    <text evidence="2">The sequence shown here is derived from an EMBL/GenBank/DDBJ whole genome shotgun (WGS) entry which is preliminary data.</text>
</comment>
<dbReference type="AlphaFoldDB" id="A0A9D5CRE0"/>
<feature type="compositionally biased region" description="Low complexity" evidence="1">
    <location>
        <begin position="332"/>
        <end position="341"/>
    </location>
</feature>
<dbReference type="OrthoDB" id="1927217at2759"/>
<feature type="region of interest" description="Disordered" evidence="1">
    <location>
        <begin position="99"/>
        <end position="153"/>
    </location>
</feature>
<dbReference type="GO" id="GO:0043622">
    <property type="term" value="P:cortical microtubule organization"/>
    <property type="evidence" value="ECO:0007669"/>
    <property type="project" value="TreeGrafter"/>
</dbReference>
<keyword evidence="3" id="KW-1185">Reference proteome</keyword>
<feature type="compositionally biased region" description="Basic and acidic residues" evidence="1">
    <location>
        <begin position="506"/>
        <end position="525"/>
    </location>
</feature>
<organism evidence="2 3">
    <name type="scientific">Dioscorea zingiberensis</name>
    <dbReference type="NCBI Taxonomy" id="325984"/>
    <lineage>
        <taxon>Eukaryota</taxon>
        <taxon>Viridiplantae</taxon>
        <taxon>Streptophyta</taxon>
        <taxon>Embryophyta</taxon>
        <taxon>Tracheophyta</taxon>
        <taxon>Spermatophyta</taxon>
        <taxon>Magnoliopsida</taxon>
        <taxon>Liliopsida</taxon>
        <taxon>Dioscoreales</taxon>
        <taxon>Dioscoreaceae</taxon>
        <taxon>Dioscorea</taxon>
    </lineage>
</organism>
<feature type="compositionally biased region" description="Polar residues" evidence="1">
    <location>
        <begin position="321"/>
        <end position="331"/>
    </location>
</feature>
<reference evidence="2" key="1">
    <citation type="submission" date="2021-03" db="EMBL/GenBank/DDBJ databases">
        <authorList>
            <person name="Li Z."/>
            <person name="Yang C."/>
        </authorList>
    </citation>
    <scope>NUCLEOTIDE SEQUENCE</scope>
    <source>
        <strain evidence="2">Dzin_1.0</strain>
        <tissue evidence="2">Leaf</tissue>
    </source>
</reference>
<dbReference type="GO" id="GO:0055028">
    <property type="term" value="C:cortical microtubule"/>
    <property type="evidence" value="ECO:0007669"/>
    <property type="project" value="TreeGrafter"/>
</dbReference>
<evidence type="ECO:0000256" key="1">
    <source>
        <dbReference type="SAM" id="MobiDB-lite"/>
    </source>
</evidence>
<dbReference type="PANTHER" id="PTHR31949">
    <property type="entry name" value="GASTRIC MUCIN-LIKE PROTEIN"/>
    <property type="match status" value="1"/>
</dbReference>
<feature type="compositionally biased region" description="Polar residues" evidence="1">
    <location>
        <begin position="384"/>
        <end position="394"/>
    </location>
</feature>
<feature type="region of interest" description="Disordered" evidence="1">
    <location>
        <begin position="165"/>
        <end position="394"/>
    </location>
</feature>
<dbReference type="PANTHER" id="PTHR31949:SF2">
    <property type="entry name" value="OS05G0480600 PROTEIN"/>
    <property type="match status" value="1"/>
</dbReference>
<feature type="compositionally biased region" description="Low complexity" evidence="1">
    <location>
        <begin position="167"/>
        <end position="210"/>
    </location>
</feature>
<feature type="compositionally biased region" description="Polar residues" evidence="1">
    <location>
        <begin position="217"/>
        <end position="226"/>
    </location>
</feature>
<dbReference type="EMBL" id="JAGGNH010000003">
    <property type="protein sequence ID" value="KAJ0978425.1"/>
    <property type="molecule type" value="Genomic_DNA"/>
</dbReference>
<sequence>MNWNPRDSLPIGSQMRSSSITMEGDETLDLFSWRRRSVVISSAAEPNGHYEAMKLGRSGVDDLLSSELGKHDYDWLLTPPGTPLMSSLEAGEHQLLTTAPKSISNIRSSSTTKTSRLSVSQSENAHSVKPARSISTMRPSISSTHSSNYFSNNSRTSILNTSIVSVTSRPSTPGNRSTTTSSSRSSVPTSRPVSSRPSTPTRTRPTPTSPGDKPKPIQSSRPSTPNGRPLVPTNASSNSLAPRPSSRPSTPTRRTPAPVSRPITTSKPSSRPSSPAPRARTPVHPITIPDFPFDVPPNLKTKLPERPASAGRTRPGMALSVRSTPSTEVTPSLSSNRRSSSPIVTRGRLPDSPKARLHSNGYEATPPDFQKSMASEAAARKPTRTQVSVTDSTGFGRTISKKSLDMALKHMDIKQNIGGIRGTSLFPHSVRSSLKGRTSSKSDRTVHTANNAVHMYENCNGTVFEDYNGAISENGDSTGERDPYGSYRYDAILLKEDSKNMSWLHSIDDKSDQSPEFDHRFERLPEPFAPL</sequence>
<name>A0A9D5CRE0_9LILI</name>
<evidence type="ECO:0000313" key="3">
    <source>
        <dbReference type="Proteomes" id="UP001085076"/>
    </source>
</evidence>
<gene>
    <name evidence="2" type="ORF">J5N97_013899</name>
</gene>
<feature type="compositionally biased region" description="Low complexity" evidence="1">
    <location>
        <begin position="101"/>
        <end position="120"/>
    </location>
</feature>
<reference evidence="2" key="2">
    <citation type="journal article" date="2022" name="Hortic Res">
        <title>The genome of Dioscorea zingiberensis sheds light on the biosynthesis, origin and evolution of the medicinally important diosgenin saponins.</title>
        <authorList>
            <person name="Li Y."/>
            <person name="Tan C."/>
            <person name="Li Z."/>
            <person name="Guo J."/>
            <person name="Li S."/>
            <person name="Chen X."/>
            <person name="Wang C."/>
            <person name="Dai X."/>
            <person name="Yang H."/>
            <person name="Song W."/>
            <person name="Hou L."/>
            <person name="Xu J."/>
            <person name="Tong Z."/>
            <person name="Xu A."/>
            <person name="Yuan X."/>
            <person name="Wang W."/>
            <person name="Yang Q."/>
            <person name="Chen L."/>
            <person name="Sun Z."/>
            <person name="Wang K."/>
            <person name="Pan B."/>
            <person name="Chen J."/>
            <person name="Bao Y."/>
            <person name="Liu F."/>
            <person name="Qi X."/>
            <person name="Gang D.R."/>
            <person name="Wen J."/>
            <person name="Li J."/>
        </authorList>
    </citation>
    <scope>NUCLEOTIDE SEQUENCE</scope>
    <source>
        <strain evidence="2">Dzin_1.0</strain>
    </source>
</reference>